<dbReference type="Proteomes" id="UP000011618">
    <property type="component" value="Unassembled WGS sequence"/>
</dbReference>
<reference evidence="2 3" key="1">
    <citation type="journal article" date="2014" name="PLoS Genet.">
        <title>Phylogenetically driven sequencing of extremely halophilic archaea reveals strategies for static and dynamic osmo-response.</title>
        <authorList>
            <person name="Becker E.A."/>
            <person name="Seitzer P.M."/>
            <person name="Tritt A."/>
            <person name="Larsen D."/>
            <person name="Krusor M."/>
            <person name="Yao A.I."/>
            <person name="Wu D."/>
            <person name="Madern D."/>
            <person name="Eisen J.A."/>
            <person name="Darling A.E."/>
            <person name="Facciotti M.T."/>
        </authorList>
    </citation>
    <scope>NUCLEOTIDE SEQUENCE [LARGE SCALE GENOMIC DNA]</scope>
    <source>
        <strain evidence="2 3">DSM 3751</strain>
    </source>
</reference>
<evidence type="ECO:0000313" key="2">
    <source>
        <dbReference type="EMBL" id="ELY82435.1"/>
    </source>
</evidence>
<comment type="caution">
    <text evidence="2">The sequence shown here is derived from an EMBL/GenBank/DDBJ whole genome shotgun (WGS) entry which is preliminary data.</text>
</comment>
<name>L9Z7F4_9EURY</name>
<gene>
    <name evidence="2" type="ORF">C487_01916</name>
</gene>
<proteinExistence type="predicted"/>
<keyword evidence="1" id="KW-0812">Transmembrane</keyword>
<feature type="transmembrane region" description="Helical" evidence="1">
    <location>
        <begin position="67"/>
        <end position="89"/>
    </location>
</feature>
<dbReference type="eggNOG" id="arCOG03920">
    <property type="taxonomic scope" value="Archaea"/>
</dbReference>
<sequence>MLFVYWLEIGSFVVLYSGLLLFAKRESRPADRNIDPLSFSLPFVNAREAPIQPFDRIPPVYPRNVRYAIGLLVWGLVFWWCLAVLMVLMPARATLELSASGEGVPIGDVVSIIGNAFSPVILLNACLLFVSQLVTIRREFFGHRRHERLSAATIAELPIRVIVFWFLLTIFAQLVFPLLLWPIALVFETATVTELGISSLVIAGKLTIEWATRQSQWSGESSGIARWFTPENPHSSE</sequence>
<protein>
    <submittedName>
        <fullName evidence="2">Uncharacterized protein</fullName>
    </submittedName>
</protein>
<feature type="transmembrane region" description="Helical" evidence="1">
    <location>
        <begin position="109"/>
        <end position="136"/>
    </location>
</feature>
<feature type="transmembrane region" description="Helical" evidence="1">
    <location>
        <begin position="6"/>
        <end position="23"/>
    </location>
</feature>
<organism evidence="2 3">
    <name type="scientific">Natrinema pallidum DSM 3751</name>
    <dbReference type="NCBI Taxonomy" id="1227495"/>
    <lineage>
        <taxon>Archaea</taxon>
        <taxon>Methanobacteriati</taxon>
        <taxon>Methanobacteriota</taxon>
        <taxon>Stenosarchaea group</taxon>
        <taxon>Halobacteria</taxon>
        <taxon>Halobacteriales</taxon>
        <taxon>Natrialbaceae</taxon>
        <taxon>Natrinema</taxon>
    </lineage>
</organism>
<keyword evidence="1" id="KW-0472">Membrane</keyword>
<dbReference type="EMBL" id="AOII01000020">
    <property type="protein sequence ID" value="ELY82435.1"/>
    <property type="molecule type" value="Genomic_DNA"/>
</dbReference>
<feature type="transmembrane region" description="Helical" evidence="1">
    <location>
        <begin position="157"/>
        <end position="176"/>
    </location>
</feature>
<evidence type="ECO:0000313" key="3">
    <source>
        <dbReference type="Proteomes" id="UP000011618"/>
    </source>
</evidence>
<keyword evidence="1" id="KW-1133">Transmembrane helix</keyword>
<dbReference type="AlphaFoldDB" id="L9Z7F4"/>
<dbReference type="PATRIC" id="fig|1227495.3.peg.373"/>
<accession>L9Z7F4</accession>
<evidence type="ECO:0000256" key="1">
    <source>
        <dbReference type="SAM" id="Phobius"/>
    </source>
</evidence>